<protein>
    <submittedName>
        <fullName evidence="2">Uncharacterized protein</fullName>
    </submittedName>
</protein>
<comment type="caution">
    <text evidence="2">The sequence shown here is derived from an EMBL/GenBank/DDBJ whole genome shotgun (WGS) entry which is preliminary data.</text>
</comment>
<dbReference type="RefSeq" id="WP_182584338.1">
    <property type="nucleotide sequence ID" value="NZ_JABVCQ010000024.1"/>
</dbReference>
<feature type="chain" id="PRO_5032465623" evidence="1">
    <location>
        <begin position="29"/>
        <end position="248"/>
    </location>
</feature>
<organism evidence="2 3">
    <name type="scientific">Thiospirillum jenense</name>
    <dbReference type="NCBI Taxonomy" id="1653858"/>
    <lineage>
        <taxon>Bacteria</taxon>
        <taxon>Pseudomonadati</taxon>
        <taxon>Pseudomonadota</taxon>
        <taxon>Gammaproteobacteria</taxon>
        <taxon>Chromatiales</taxon>
        <taxon>Chromatiaceae</taxon>
        <taxon>Thiospirillum</taxon>
    </lineage>
</organism>
<dbReference type="Proteomes" id="UP000548632">
    <property type="component" value="Unassembled WGS sequence"/>
</dbReference>
<keyword evidence="3" id="KW-1185">Reference proteome</keyword>
<dbReference type="NCBIfam" id="TIGR02001">
    <property type="entry name" value="gcw_chp"/>
    <property type="match status" value="1"/>
</dbReference>
<evidence type="ECO:0000313" key="3">
    <source>
        <dbReference type="Proteomes" id="UP000548632"/>
    </source>
</evidence>
<accession>A0A839HF27</accession>
<name>A0A839HF27_9GAMM</name>
<feature type="signal peptide" evidence="1">
    <location>
        <begin position="1"/>
        <end position="28"/>
    </location>
</feature>
<proteinExistence type="predicted"/>
<sequence>MSELSNKTRLSVTVCAITALGGTSSALAADPWSASANIGAVSNYIWRGVTQTDDQAAVQGGVDVAHESGFHAGTWVSNVDFGPGSATYELDVTAGYDFQFGNEDMSLGLSTIYVAYPDSDPDDDFWEMAVTGGYKWFSAGIHYTVWGGDDTEDAIYTDGDIYYNLAVDLPLPKSFSIGAFAGYYDFTNELPVNELETDSVDYTHWGVKLSKDASEFGTFSLTYEQTDGSDAEFWNDEAKVWVGWNKTF</sequence>
<keyword evidence="1" id="KW-0732">Signal</keyword>
<reference evidence="2 3" key="1">
    <citation type="journal article" date="2020" name="Arch. Microbiol.">
        <title>The genome sequence of the giant phototrophic gammaproteobacterium Thiospirillum jenense gives insight into its physiological properties and phylogenetic relationships.</title>
        <authorList>
            <person name="Imhoff J.F."/>
            <person name="Meyer T.E."/>
            <person name="Kyndt J.A."/>
        </authorList>
    </citation>
    <scope>NUCLEOTIDE SEQUENCE [LARGE SCALE GENOMIC DNA]</scope>
    <source>
        <strain evidence="2 3">DSM 216</strain>
    </source>
</reference>
<gene>
    <name evidence="2" type="ORF">HUK38_10780</name>
</gene>
<dbReference type="Pfam" id="PF09694">
    <property type="entry name" value="Gcw_chp"/>
    <property type="match status" value="1"/>
</dbReference>
<dbReference type="InterPro" id="IPR010239">
    <property type="entry name" value="CHP02001"/>
</dbReference>
<dbReference type="AlphaFoldDB" id="A0A839HF27"/>
<evidence type="ECO:0000313" key="2">
    <source>
        <dbReference type="EMBL" id="MBB1126710.1"/>
    </source>
</evidence>
<dbReference type="EMBL" id="JABVCQ010000024">
    <property type="protein sequence ID" value="MBB1126710.1"/>
    <property type="molecule type" value="Genomic_DNA"/>
</dbReference>
<evidence type="ECO:0000256" key="1">
    <source>
        <dbReference type="SAM" id="SignalP"/>
    </source>
</evidence>